<dbReference type="Proteomes" id="UP001456562">
    <property type="component" value="Unassembled WGS sequence"/>
</dbReference>
<evidence type="ECO:0000313" key="1">
    <source>
        <dbReference type="EMBL" id="MER0429372.1"/>
    </source>
</evidence>
<gene>
    <name evidence="1" type="ORF">ABR748_35015</name>
</gene>
<name>A0ABV1QE02_STRMI</name>
<dbReference type="RefSeq" id="WP_350241370.1">
    <property type="nucleotide sequence ID" value="NZ_JBEJUE010000057.1"/>
</dbReference>
<organism evidence="1 2">
    <name type="scientific">Streptomyces microflavus</name>
    <name type="common">Streptomyces lipmanii</name>
    <dbReference type="NCBI Taxonomy" id="1919"/>
    <lineage>
        <taxon>Bacteria</taxon>
        <taxon>Bacillati</taxon>
        <taxon>Actinomycetota</taxon>
        <taxon>Actinomycetes</taxon>
        <taxon>Kitasatosporales</taxon>
        <taxon>Streptomycetaceae</taxon>
        <taxon>Streptomyces</taxon>
    </lineage>
</organism>
<keyword evidence="2" id="KW-1185">Reference proteome</keyword>
<dbReference type="EMBL" id="JBEJUE010000057">
    <property type="protein sequence ID" value="MER0429372.1"/>
    <property type="molecule type" value="Genomic_DNA"/>
</dbReference>
<comment type="caution">
    <text evidence="1">The sequence shown here is derived from an EMBL/GenBank/DDBJ whole genome shotgun (WGS) entry which is preliminary data.</text>
</comment>
<proteinExistence type="predicted"/>
<evidence type="ECO:0000313" key="2">
    <source>
        <dbReference type="Proteomes" id="UP001456562"/>
    </source>
</evidence>
<protein>
    <submittedName>
        <fullName evidence="1">Uncharacterized protein</fullName>
    </submittedName>
</protein>
<accession>A0ABV1QE02</accession>
<sequence length="164" mass="18873">MDAEFWVAFGTGVIALSALFHSSRVAAKARVKTIEDAYIARYWQILERFPSCALVGEEKADGAACDGEELRAVRLYLRLCEDELELRELGWVSTETWEQWRLGIRVQLNQWPVADEWAPIRDGQRAPNQFTLLRQLDGDPDCDPRRTILDRLMRRSLNSGQPRP</sequence>
<reference evidence="1 2" key="1">
    <citation type="submission" date="2024-01" db="EMBL/GenBank/DDBJ databases">
        <title>Metagenomic exploration of the rhizosphere soil microbial community and their significance in facilitating the development of wild simulated ginseng.</title>
        <authorList>
            <person name="Huang J."/>
        </authorList>
    </citation>
    <scope>NUCLEOTIDE SEQUENCE [LARGE SCALE GENOMIC DNA]</scope>
    <source>
        <strain evidence="1 2">WY141</strain>
    </source>
</reference>